<dbReference type="GO" id="GO:0004674">
    <property type="term" value="F:protein serine/threonine kinase activity"/>
    <property type="evidence" value="ECO:0007669"/>
    <property type="project" value="TreeGrafter"/>
</dbReference>
<organism evidence="2 3">
    <name type="scientific">Zymoseptoria brevis</name>
    <dbReference type="NCBI Taxonomy" id="1047168"/>
    <lineage>
        <taxon>Eukaryota</taxon>
        <taxon>Fungi</taxon>
        <taxon>Dikarya</taxon>
        <taxon>Ascomycota</taxon>
        <taxon>Pezizomycotina</taxon>
        <taxon>Dothideomycetes</taxon>
        <taxon>Dothideomycetidae</taxon>
        <taxon>Mycosphaerellales</taxon>
        <taxon>Mycosphaerellaceae</taxon>
        <taxon>Zymoseptoria</taxon>
    </lineage>
</organism>
<keyword evidence="2" id="KW-0418">Kinase</keyword>
<evidence type="ECO:0000313" key="3">
    <source>
        <dbReference type="Proteomes" id="UP000033647"/>
    </source>
</evidence>
<dbReference type="SUPFAM" id="SSF56112">
    <property type="entry name" value="Protein kinase-like (PK-like)"/>
    <property type="match status" value="1"/>
</dbReference>
<dbReference type="Gene3D" id="1.10.510.10">
    <property type="entry name" value="Transferase(Phosphotransferase) domain 1"/>
    <property type="match status" value="1"/>
</dbReference>
<dbReference type="AlphaFoldDB" id="A0A0F4G9J4"/>
<dbReference type="GO" id="GO:0005634">
    <property type="term" value="C:nucleus"/>
    <property type="evidence" value="ECO:0007669"/>
    <property type="project" value="TreeGrafter"/>
</dbReference>
<keyword evidence="2" id="KW-0808">Transferase</keyword>
<dbReference type="GO" id="GO:0005524">
    <property type="term" value="F:ATP binding"/>
    <property type="evidence" value="ECO:0007669"/>
    <property type="project" value="InterPro"/>
</dbReference>
<dbReference type="OrthoDB" id="4062651at2759"/>
<dbReference type="InterPro" id="IPR011009">
    <property type="entry name" value="Kinase-like_dom_sf"/>
</dbReference>
<dbReference type="InterPro" id="IPR000719">
    <property type="entry name" value="Prot_kinase_dom"/>
</dbReference>
<evidence type="ECO:0000313" key="2">
    <source>
        <dbReference type="EMBL" id="KJX92910.1"/>
    </source>
</evidence>
<name>A0A0F4G9J4_9PEZI</name>
<dbReference type="STRING" id="1047168.A0A0F4G9J4"/>
<dbReference type="PROSITE" id="PS00108">
    <property type="entry name" value="PROTEIN_KINASE_ST"/>
    <property type="match status" value="1"/>
</dbReference>
<dbReference type="EMBL" id="LAFY01004524">
    <property type="protein sequence ID" value="KJX92910.1"/>
    <property type="molecule type" value="Genomic_DNA"/>
</dbReference>
<dbReference type="PANTHER" id="PTHR44167">
    <property type="entry name" value="OVARIAN-SPECIFIC SERINE/THREONINE-PROTEIN KINASE LOK-RELATED"/>
    <property type="match status" value="1"/>
</dbReference>
<dbReference type="Proteomes" id="UP000033647">
    <property type="component" value="Unassembled WGS sequence"/>
</dbReference>
<gene>
    <name evidence="2" type="ORF">TI39_contig4565g00001</name>
</gene>
<reference evidence="2 3" key="1">
    <citation type="submission" date="2015-03" db="EMBL/GenBank/DDBJ databases">
        <title>RNA-seq based gene annotation and comparative genomics of four Zymoseptoria species reveal species-specific pathogenicity related genes and transposable element activity.</title>
        <authorList>
            <person name="Grandaubert J."/>
            <person name="Bhattacharyya A."/>
            <person name="Stukenbrock E.H."/>
        </authorList>
    </citation>
    <scope>NUCLEOTIDE SEQUENCE [LARGE SCALE GENOMIC DNA]</scope>
    <source>
        <strain evidence="2 3">Zb18110</strain>
    </source>
</reference>
<dbReference type="PROSITE" id="PS50011">
    <property type="entry name" value="PROTEIN_KINASE_DOM"/>
    <property type="match status" value="1"/>
</dbReference>
<dbReference type="GO" id="GO:0044773">
    <property type="term" value="P:mitotic DNA damage checkpoint signaling"/>
    <property type="evidence" value="ECO:0007669"/>
    <property type="project" value="TreeGrafter"/>
</dbReference>
<comment type="caution">
    <text evidence="2">The sequence shown here is derived from an EMBL/GenBank/DDBJ whole genome shotgun (WGS) entry which is preliminary data.</text>
</comment>
<dbReference type="InterPro" id="IPR008271">
    <property type="entry name" value="Ser/Thr_kinase_AS"/>
</dbReference>
<accession>A0A0F4G9J4</accession>
<feature type="domain" description="Protein kinase" evidence="1">
    <location>
        <begin position="25"/>
        <end position="341"/>
    </location>
</feature>
<feature type="non-terminal residue" evidence="2">
    <location>
        <position position="1"/>
    </location>
</feature>
<proteinExistence type="predicted"/>
<dbReference type="PANTHER" id="PTHR44167:SF24">
    <property type="entry name" value="SERINE_THREONINE-PROTEIN KINASE CHK2"/>
    <property type="match status" value="1"/>
</dbReference>
<sequence length="347" mass="39606">SKTTLLSNRRTRRSYSSMRPTVMKMASIPTELIGVTGKRYRSMDLLQERPQMGCVWTATCEKNKFVLKDIPRDILANFDERIYPRLREHESPLLRLPVDRISDRRTLVYKFMTNDFLQLVRQSLSLQDRRRVLKAGIEAIADLHSRDVVHLDVKPDNIMVDYKHEDQGIVLESVQLTDLENAAHLPDGKCVKGMLAGNDNWRSPEAHFKGELSKPSDVFSFGLVCLYAVTGGVICGPDEDFQKHESQGALPAMIRLQRQVSYFGDPDGLEGLMRHVGDEEINKQILSALWEERDEEHVPYKPFSEWPEASDDAFRELIAGSMSLDPSKRLTAAQILRLPWLSAQVDQ</sequence>
<evidence type="ECO:0000259" key="1">
    <source>
        <dbReference type="PROSITE" id="PS50011"/>
    </source>
</evidence>
<protein>
    <submittedName>
        <fullName evidence="2">Calcium/calmodulin dependent protein kinase</fullName>
    </submittedName>
</protein>
<dbReference type="Pfam" id="PF00069">
    <property type="entry name" value="Pkinase"/>
    <property type="match status" value="1"/>
</dbReference>
<keyword evidence="3" id="KW-1185">Reference proteome</keyword>
<dbReference type="SMART" id="SM00220">
    <property type="entry name" value="S_TKc"/>
    <property type="match status" value="1"/>
</dbReference>